<dbReference type="InParanoid" id="G4YT20"/>
<evidence type="ECO:0000313" key="2">
    <source>
        <dbReference type="EMBL" id="EGZ25946.1"/>
    </source>
</evidence>
<dbReference type="RefSeq" id="XP_009521234.1">
    <property type="nucleotide sequence ID" value="XM_009522939.1"/>
</dbReference>
<name>G4YT20_PHYSP</name>
<dbReference type="PANTHER" id="PTHR46599:SF3">
    <property type="entry name" value="PIGGYBAC TRANSPOSABLE ELEMENT-DERIVED PROTEIN 4"/>
    <property type="match status" value="1"/>
</dbReference>
<protein>
    <recommendedName>
        <fullName evidence="1">PiggyBac transposable element-derived protein domain-containing protein</fullName>
    </recommendedName>
</protein>
<organism evidence="2 3">
    <name type="scientific">Phytophthora sojae (strain P6497)</name>
    <name type="common">Soybean stem and root rot agent</name>
    <name type="synonym">Phytophthora megasperma f. sp. glycines</name>
    <dbReference type="NCBI Taxonomy" id="1094619"/>
    <lineage>
        <taxon>Eukaryota</taxon>
        <taxon>Sar</taxon>
        <taxon>Stramenopiles</taxon>
        <taxon>Oomycota</taxon>
        <taxon>Peronosporomycetes</taxon>
        <taxon>Peronosporales</taxon>
        <taxon>Peronosporaceae</taxon>
        <taxon>Phytophthora</taxon>
    </lineage>
</organism>
<keyword evidence="3" id="KW-1185">Reference proteome</keyword>
<proteinExistence type="predicted"/>
<feature type="non-terminal residue" evidence="2">
    <location>
        <position position="1"/>
    </location>
</feature>
<accession>G4YT20</accession>
<evidence type="ECO:0000313" key="3">
    <source>
        <dbReference type="Proteomes" id="UP000002640"/>
    </source>
</evidence>
<feature type="non-terminal residue" evidence="2">
    <location>
        <position position="143"/>
    </location>
</feature>
<sequence>RLEVYCGTDQHADELGGASPTEFSADPNSGPAAVLRNLHKVLPPPKTGVYYAVVTDRVYTSVQLALQLLSHNVYSIGTIQTNKKGFLPALVTKDASRPADVARGSAVVAVAKCCPQLQAILWWDRLPVYLLSTGSSTTTESCG</sequence>
<reference evidence="2 3" key="1">
    <citation type="journal article" date="2006" name="Science">
        <title>Phytophthora genome sequences uncover evolutionary origins and mechanisms of pathogenesis.</title>
        <authorList>
            <person name="Tyler B.M."/>
            <person name="Tripathy S."/>
            <person name="Zhang X."/>
            <person name="Dehal P."/>
            <person name="Jiang R.H."/>
            <person name="Aerts A."/>
            <person name="Arredondo F.D."/>
            <person name="Baxter L."/>
            <person name="Bensasson D."/>
            <person name="Beynon J.L."/>
            <person name="Chapman J."/>
            <person name="Damasceno C.M."/>
            <person name="Dorrance A.E."/>
            <person name="Dou D."/>
            <person name="Dickerman A.W."/>
            <person name="Dubchak I.L."/>
            <person name="Garbelotto M."/>
            <person name="Gijzen M."/>
            <person name="Gordon S.G."/>
            <person name="Govers F."/>
            <person name="Grunwald N.J."/>
            <person name="Huang W."/>
            <person name="Ivors K.L."/>
            <person name="Jones R.W."/>
            <person name="Kamoun S."/>
            <person name="Krampis K."/>
            <person name="Lamour K.H."/>
            <person name="Lee M.K."/>
            <person name="McDonald W.H."/>
            <person name="Medina M."/>
            <person name="Meijer H.J."/>
            <person name="Nordberg E.K."/>
            <person name="Maclean D.J."/>
            <person name="Ospina-Giraldo M.D."/>
            <person name="Morris P.F."/>
            <person name="Phuntumart V."/>
            <person name="Putnam N.H."/>
            <person name="Rash S."/>
            <person name="Rose J.K."/>
            <person name="Sakihama Y."/>
            <person name="Salamov A.A."/>
            <person name="Savidor A."/>
            <person name="Scheuring C.F."/>
            <person name="Smith B.M."/>
            <person name="Sobral B.W."/>
            <person name="Terry A."/>
            <person name="Torto-Alalibo T.A."/>
            <person name="Win J."/>
            <person name="Xu Z."/>
            <person name="Zhang H."/>
            <person name="Grigoriev I.V."/>
            <person name="Rokhsar D.S."/>
            <person name="Boore J.L."/>
        </authorList>
    </citation>
    <scope>NUCLEOTIDE SEQUENCE [LARGE SCALE GENOMIC DNA]</scope>
    <source>
        <strain evidence="2 3">P6497</strain>
    </source>
</reference>
<dbReference type="Pfam" id="PF13843">
    <property type="entry name" value="DDE_Tnp_1_7"/>
    <property type="match status" value="1"/>
</dbReference>
<dbReference type="InterPro" id="IPR029526">
    <property type="entry name" value="PGBD"/>
</dbReference>
<gene>
    <name evidence="2" type="ORF">PHYSODRAFT_417590</name>
</gene>
<dbReference type="EMBL" id="JH159152">
    <property type="protein sequence ID" value="EGZ25946.1"/>
    <property type="molecule type" value="Genomic_DNA"/>
</dbReference>
<dbReference type="PANTHER" id="PTHR46599">
    <property type="entry name" value="PIGGYBAC TRANSPOSABLE ELEMENT-DERIVED PROTEIN 4"/>
    <property type="match status" value="1"/>
</dbReference>
<dbReference type="Proteomes" id="UP000002640">
    <property type="component" value="Unassembled WGS sequence"/>
</dbReference>
<feature type="domain" description="PiggyBac transposable element-derived protein" evidence="1">
    <location>
        <begin position="24"/>
        <end position="138"/>
    </location>
</feature>
<dbReference type="KEGG" id="psoj:PHYSODRAFT_417590"/>
<dbReference type="AlphaFoldDB" id="G4YT20"/>
<evidence type="ECO:0000259" key="1">
    <source>
        <dbReference type="Pfam" id="PF13843"/>
    </source>
</evidence>
<dbReference type="GeneID" id="20651985"/>